<reference evidence="1 2" key="1">
    <citation type="journal article" date="2014" name="Acta Crystallogr. D">
        <title>Structure-based characterization and antifreeze properties of a hyperactive ice-binding protein from the Antarctic bacterium Flavobacterium frigoris PS1.</title>
        <authorList>
            <person name="Do H."/>
            <person name="Kim S.J."/>
            <person name="Kim H.J."/>
            <person name="Lee J.H."/>
        </authorList>
    </citation>
    <scope>NUCLEOTIDE SEQUENCE [LARGE SCALE GENOMIC DNA]</scope>
    <source>
        <strain evidence="1 2">PS1</strain>
    </source>
</reference>
<comment type="caution">
    <text evidence="1">The sequence shown here is derived from an EMBL/GenBank/DDBJ whole genome shotgun (WGS) entry which is preliminary data.</text>
</comment>
<name>H7FQW8_FLAFP</name>
<accession>H7FQW8</accession>
<proteinExistence type="predicted"/>
<evidence type="ECO:0000313" key="1">
    <source>
        <dbReference type="EMBL" id="EIA09105.1"/>
    </source>
</evidence>
<dbReference type="STRING" id="1086011.HJ01_01491"/>
<dbReference type="PATRIC" id="fig|1086011.3.peg.1460"/>
<dbReference type="Proteomes" id="UP000005566">
    <property type="component" value="Unassembled WGS sequence"/>
</dbReference>
<evidence type="ECO:0000313" key="2">
    <source>
        <dbReference type="Proteomes" id="UP000005566"/>
    </source>
</evidence>
<dbReference type="EMBL" id="AHKF01000016">
    <property type="protein sequence ID" value="EIA09105.1"/>
    <property type="molecule type" value="Genomic_DNA"/>
</dbReference>
<keyword evidence="2" id="KW-1185">Reference proteome</keyword>
<gene>
    <name evidence="1" type="ORF">HJ01_01491</name>
</gene>
<sequence>MFFFTNRLSLLIFDIIKSHSAIGYNSKQGWNTERFKTKPSCNERASCFFKGAGNSALPLASTLHSYVPTIVIK</sequence>
<protein>
    <submittedName>
        <fullName evidence="1">Uncharacterized protein</fullName>
    </submittedName>
</protein>
<dbReference type="AlphaFoldDB" id="H7FQW8"/>
<organism evidence="1 2">
    <name type="scientific">Flavobacterium frigoris (strain PS1)</name>
    <dbReference type="NCBI Taxonomy" id="1086011"/>
    <lineage>
        <taxon>Bacteria</taxon>
        <taxon>Pseudomonadati</taxon>
        <taxon>Bacteroidota</taxon>
        <taxon>Flavobacteriia</taxon>
        <taxon>Flavobacteriales</taxon>
        <taxon>Flavobacteriaceae</taxon>
        <taxon>Flavobacterium</taxon>
    </lineage>
</organism>